<evidence type="ECO:0000256" key="1">
    <source>
        <dbReference type="SAM" id="MobiDB-lite"/>
    </source>
</evidence>
<dbReference type="AlphaFoldDB" id="A0AA48L3M1"/>
<accession>A0AA48L3M1</accession>
<sequence length="159" mass="17517">MQRHQWAPARHAPIHASASATAMPYAAQYTPLTPSLAGQAVPFSSFGSFGSFGYTHASPPSHSGPPLSPQQHRVQLARVHEVDIPSRPLTPRPHSSHPSARAHAWQRRLDAAHAALLADLEVIGDDEGRRRLRIEAHNDLVYRWSWEREVNPGPSGARL</sequence>
<gene>
    <name evidence="2" type="ORF">CcaverHIS019_0401470</name>
</gene>
<proteinExistence type="predicted"/>
<dbReference type="RefSeq" id="XP_060456592.1">
    <property type="nucleotide sequence ID" value="XM_060599950.1"/>
</dbReference>
<dbReference type="Proteomes" id="UP001233271">
    <property type="component" value="Chromosome 4"/>
</dbReference>
<reference evidence="2" key="1">
    <citation type="journal article" date="2023" name="BMC Genomics">
        <title>Chromosome-level genome assemblies of Cutaneotrichosporon spp. (Trichosporonales, Basidiomycota) reveal imbalanced evolution between nucleotide sequences and chromosome synteny.</title>
        <authorList>
            <person name="Kobayashi Y."/>
            <person name="Kayamori A."/>
            <person name="Aoki K."/>
            <person name="Shiwa Y."/>
            <person name="Matsutani M."/>
            <person name="Fujita N."/>
            <person name="Sugita T."/>
            <person name="Iwasaki W."/>
            <person name="Tanaka N."/>
            <person name="Takashima M."/>
        </authorList>
    </citation>
    <scope>NUCLEOTIDE SEQUENCE</scope>
    <source>
        <strain evidence="2">HIS019</strain>
    </source>
</reference>
<keyword evidence="3" id="KW-1185">Reference proteome</keyword>
<feature type="region of interest" description="Disordered" evidence="1">
    <location>
        <begin position="85"/>
        <end position="104"/>
    </location>
</feature>
<evidence type="ECO:0000313" key="2">
    <source>
        <dbReference type="EMBL" id="BEI91327.1"/>
    </source>
</evidence>
<dbReference type="GeneID" id="85495197"/>
<organism evidence="2 3">
    <name type="scientific">Cutaneotrichosporon cavernicola</name>
    <dbReference type="NCBI Taxonomy" id="279322"/>
    <lineage>
        <taxon>Eukaryota</taxon>
        <taxon>Fungi</taxon>
        <taxon>Dikarya</taxon>
        <taxon>Basidiomycota</taxon>
        <taxon>Agaricomycotina</taxon>
        <taxon>Tremellomycetes</taxon>
        <taxon>Trichosporonales</taxon>
        <taxon>Trichosporonaceae</taxon>
        <taxon>Cutaneotrichosporon</taxon>
    </lineage>
</organism>
<evidence type="ECO:0000313" key="3">
    <source>
        <dbReference type="Proteomes" id="UP001233271"/>
    </source>
</evidence>
<name>A0AA48L3M1_9TREE</name>
<dbReference type="KEGG" id="ccac:CcaHIS019_0401470"/>
<dbReference type="EMBL" id="AP028215">
    <property type="protein sequence ID" value="BEI91327.1"/>
    <property type="molecule type" value="Genomic_DNA"/>
</dbReference>
<protein>
    <submittedName>
        <fullName evidence="2">Uncharacterized protein</fullName>
    </submittedName>
</protein>